<evidence type="ECO:0000313" key="2">
    <source>
        <dbReference type="EMBL" id="KFG27589.1"/>
    </source>
</evidence>
<protein>
    <submittedName>
        <fullName evidence="2">Uncharacterized protein</fullName>
    </submittedName>
</protein>
<dbReference type="OrthoDB" id="330455at2759"/>
<evidence type="ECO:0000313" key="3">
    <source>
        <dbReference type="Proteomes" id="UP000028828"/>
    </source>
</evidence>
<organism evidence="2 3">
    <name type="scientific">Toxoplasma gondii p89</name>
    <dbReference type="NCBI Taxonomy" id="943119"/>
    <lineage>
        <taxon>Eukaryota</taxon>
        <taxon>Sar</taxon>
        <taxon>Alveolata</taxon>
        <taxon>Apicomplexa</taxon>
        <taxon>Conoidasida</taxon>
        <taxon>Coccidia</taxon>
        <taxon>Eucoccidiorida</taxon>
        <taxon>Eimeriorina</taxon>
        <taxon>Sarcocystidae</taxon>
        <taxon>Toxoplasma</taxon>
    </lineage>
</organism>
<comment type="caution">
    <text evidence="2">The sequence shown here is derived from an EMBL/GenBank/DDBJ whole genome shotgun (WGS) entry which is preliminary data.</text>
</comment>
<dbReference type="EMBL" id="AEYI02002775">
    <property type="protein sequence ID" value="KFG27589.1"/>
    <property type="molecule type" value="Genomic_DNA"/>
</dbReference>
<dbReference type="VEuPathDB" id="ToxoDB:TGP89_237190"/>
<feature type="region of interest" description="Disordered" evidence="1">
    <location>
        <begin position="74"/>
        <end position="124"/>
    </location>
</feature>
<evidence type="ECO:0000256" key="1">
    <source>
        <dbReference type="SAM" id="MobiDB-lite"/>
    </source>
</evidence>
<dbReference type="AlphaFoldDB" id="A0A086J621"/>
<feature type="compositionally biased region" description="Polar residues" evidence="1">
    <location>
        <begin position="171"/>
        <end position="185"/>
    </location>
</feature>
<dbReference type="Proteomes" id="UP000028828">
    <property type="component" value="Unassembled WGS sequence"/>
</dbReference>
<proteinExistence type="predicted"/>
<feature type="compositionally biased region" description="Polar residues" evidence="1">
    <location>
        <begin position="78"/>
        <end position="89"/>
    </location>
</feature>
<sequence length="200" mass="21917">MFSYCCGLGMHQDRIHAASCGAANQVCAPICEPQVVLIDNLELAVHAEDQVAYYDFMHLNSTPVKATDRVLKRDPTASAPSQFENSSKGSDPRMSSAATASTMEEFDEDSYPDAVSDHRSQVECGVARQPHTAPDKICLSVRPVSQQHSPSFTCATIPTAAHFQTSLSMHRQRSSGPEWTRSAVSRLSVPSEEMHQKHLD</sequence>
<reference evidence="2 3" key="1">
    <citation type="submission" date="2014-03" db="EMBL/GenBank/DDBJ databases">
        <authorList>
            <person name="Sibley D."/>
            <person name="Venepally P."/>
            <person name="Karamycheva S."/>
            <person name="Hadjithomas M."/>
            <person name="Khan A."/>
            <person name="Brunk B."/>
            <person name="Roos D."/>
            <person name="Caler E."/>
            <person name="Lorenzi H."/>
        </authorList>
    </citation>
    <scope>NUCLEOTIDE SEQUENCE [LARGE SCALE GENOMIC DNA]</scope>
    <source>
        <strain evidence="3">p89</strain>
    </source>
</reference>
<gene>
    <name evidence="2" type="ORF">TGP89_237190</name>
</gene>
<feature type="region of interest" description="Disordered" evidence="1">
    <location>
        <begin position="171"/>
        <end position="200"/>
    </location>
</feature>
<name>A0A086J621_TOXGO</name>
<accession>A0A086J621</accession>